<evidence type="ECO:0000313" key="8">
    <source>
        <dbReference type="EMBL" id="KAI3405729.2"/>
    </source>
</evidence>
<dbReference type="GO" id="GO:0045277">
    <property type="term" value="C:respiratory chain complex IV"/>
    <property type="evidence" value="ECO:0007669"/>
    <property type="project" value="InterPro"/>
</dbReference>
<evidence type="ECO:0000256" key="6">
    <source>
        <dbReference type="ARBA" id="ARBA00023136"/>
    </source>
</evidence>
<reference evidence="8" key="1">
    <citation type="journal article" date="2022" name="DNA Res.">
        <title>Genome analysis of five recently described species of the CUG-Ser clade uncovers Candida theae as a new hybrid lineage with pathogenic potential in the Candida parapsilosis species complex.</title>
        <authorList>
            <person name="Mixao V."/>
            <person name="Del Olmo V."/>
            <person name="Hegedusova E."/>
            <person name="Saus E."/>
            <person name="Pryszcz L."/>
            <person name="Cillingova A."/>
            <person name="Nosek J."/>
            <person name="Gabaldon T."/>
        </authorList>
    </citation>
    <scope>NUCLEOTIDE SEQUENCE</scope>
    <source>
        <strain evidence="8">CBS 10844</strain>
    </source>
</reference>
<evidence type="ECO:0000313" key="9">
    <source>
        <dbReference type="Proteomes" id="UP001202479"/>
    </source>
</evidence>
<keyword evidence="4" id="KW-0999">Mitochondrion inner membrane</keyword>
<evidence type="ECO:0000256" key="7">
    <source>
        <dbReference type="SAM" id="Phobius"/>
    </source>
</evidence>
<keyword evidence="9" id="KW-1185">Reference proteome</keyword>
<dbReference type="InterPro" id="IPR036636">
    <property type="entry name" value="COX7C/Cox8_sf"/>
</dbReference>
<keyword evidence="7" id="KW-0812">Transmembrane</keyword>
<feature type="transmembrane region" description="Helical" evidence="7">
    <location>
        <begin position="68"/>
        <end position="91"/>
    </location>
</feature>
<evidence type="ECO:0000256" key="4">
    <source>
        <dbReference type="ARBA" id="ARBA00022792"/>
    </source>
</evidence>
<dbReference type="GO" id="GO:0005743">
    <property type="term" value="C:mitochondrial inner membrane"/>
    <property type="evidence" value="ECO:0007669"/>
    <property type="project" value="UniProtKB-SubCell"/>
</dbReference>
<dbReference type="InterPro" id="IPR004202">
    <property type="entry name" value="COX7C/Cox8"/>
</dbReference>
<proteinExistence type="inferred from homology"/>
<sequence length="101" mass="11601">MFSRSLLQRCARSPAQQLTQMMVPKRSFQRSAMLLSGNLSEKIYGVPQEGVYSNLPFKVKNRKFIPFAVWYWGVLGFFFAFPFLSTAWSMYKSGALKRSSA</sequence>
<dbReference type="GO" id="GO:0006123">
    <property type="term" value="P:mitochondrial electron transport, cytochrome c to oxygen"/>
    <property type="evidence" value="ECO:0007669"/>
    <property type="project" value="InterPro"/>
</dbReference>
<keyword evidence="5" id="KW-0496">Mitochondrion</keyword>
<name>A0AAI9SZS7_9ASCO</name>
<dbReference type="RefSeq" id="XP_049181474.1">
    <property type="nucleotide sequence ID" value="XM_049322448.1"/>
</dbReference>
<gene>
    <name evidence="8" type="ORF">KGF56_001336</name>
</gene>
<evidence type="ECO:0000256" key="5">
    <source>
        <dbReference type="ARBA" id="ARBA00023128"/>
    </source>
</evidence>
<keyword evidence="7" id="KW-1133">Transmembrane helix</keyword>
<comment type="subcellular location">
    <subcellularLocation>
        <location evidence="1">Mitochondrion inner membrane</location>
        <topology evidence="1">Single-pass membrane protein</topology>
    </subcellularLocation>
</comment>
<keyword evidence="6 7" id="KW-0472">Membrane</keyword>
<dbReference type="GeneID" id="73378953"/>
<comment type="caution">
    <text evidence="8">The sequence shown here is derived from an EMBL/GenBank/DDBJ whole genome shotgun (WGS) entry which is preliminary data.</text>
</comment>
<dbReference type="Pfam" id="PF02935">
    <property type="entry name" value="COX7C"/>
    <property type="match status" value="1"/>
</dbReference>
<comment type="similarity">
    <text evidence="3">Belongs to the cytochrome c oxidase VIIc family.</text>
</comment>
<dbReference type="Proteomes" id="UP001202479">
    <property type="component" value="Unassembled WGS sequence"/>
</dbReference>
<dbReference type="EMBL" id="JAHUZD010000027">
    <property type="protein sequence ID" value="KAI3405729.2"/>
    <property type="molecule type" value="Genomic_DNA"/>
</dbReference>
<accession>A0AAI9SZS7</accession>
<comment type="pathway">
    <text evidence="2">Energy metabolism; oxidative phosphorylation.</text>
</comment>
<evidence type="ECO:0000256" key="1">
    <source>
        <dbReference type="ARBA" id="ARBA00004434"/>
    </source>
</evidence>
<dbReference type="AlphaFoldDB" id="A0AAI9SZS7"/>
<dbReference type="Gene3D" id="4.10.49.10">
    <property type="entry name" value="Cytochrome c oxidase subunit VIIc"/>
    <property type="match status" value="1"/>
</dbReference>
<evidence type="ECO:0000256" key="3">
    <source>
        <dbReference type="ARBA" id="ARBA00010514"/>
    </source>
</evidence>
<organism evidence="8 9">
    <name type="scientific">Candida oxycetoniae</name>
    <dbReference type="NCBI Taxonomy" id="497107"/>
    <lineage>
        <taxon>Eukaryota</taxon>
        <taxon>Fungi</taxon>
        <taxon>Dikarya</taxon>
        <taxon>Ascomycota</taxon>
        <taxon>Saccharomycotina</taxon>
        <taxon>Pichiomycetes</taxon>
        <taxon>Debaryomycetaceae</taxon>
        <taxon>Candida/Lodderomyces clade</taxon>
        <taxon>Candida</taxon>
    </lineage>
</organism>
<protein>
    <submittedName>
        <fullName evidence="8">COX8</fullName>
    </submittedName>
</protein>
<evidence type="ECO:0000256" key="2">
    <source>
        <dbReference type="ARBA" id="ARBA00004673"/>
    </source>
</evidence>